<comment type="caution">
    <text evidence="1">The sequence shown here is derived from an EMBL/GenBank/DDBJ whole genome shotgun (WGS) entry which is preliminary data.</text>
</comment>
<sequence length="99" mass="11658">MIEDGRTNIANVELFYKQALIISIELITSDFFPELFNANSVQNIVKSFESSENNSRIIYMKFHQRMISAHIICKKRIDKTEFEARNIFLSLLSGWMYIM</sequence>
<dbReference type="EMBL" id="JWZT01005348">
    <property type="protein sequence ID" value="KII61291.1"/>
    <property type="molecule type" value="Genomic_DNA"/>
</dbReference>
<evidence type="ECO:0000313" key="1">
    <source>
        <dbReference type="EMBL" id="KII61291.1"/>
    </source>
</evidence>
<evidence type="ECO:0000313" key="2">
    <source>
        <dbReference type="Proteomes" id="UP000031668"/>
    </source>
</evidence>
<dbReference type="Proteomes" id="UP000031668">
    <property type="component" value="Unassembled WGS sequence"/>
</dbReference>
<dbReference type="AlphaFoldDB" id="A0A0C2MI12"/>
<gene>
    <name evidence="1" type="ORF">RF11_08469</name>
</gene>
<accession>A0A0C2MI12</accession>
<organism evidence="1 2">
    <name type="scientific">Thelohanellus kitauei</name>
    <name type="common">Myxosporean</name>
    <dbReference type="NCBI Taxonomy" id="669202"/>
    <lineage>
        <taxon>Eukaryota</taxon>
        <taxon>Metazoa</taxon>
        <taxon>Cnidaria</taxon>
        <taxon>Myxozoa</taxon>
        <taxon>Myxosporea</taxon>
        <taxon>Bivalvulida</taxon>
        <taxon>Platysporina</taxon>
        <taxon>Myxobolidae</taxon>
        <taxon>Thelohanellus</taxon>
    </lineage>
</organism>
<keyword evidence="2" id="KW-1185">Reference proteome</keyword>
<protein>
    <submittedName>
        <fullName evidence="1">Uncharacterized protein</fullName>
    </submittedName>
</protein>
<reference evidence="1 2" key="1">
    <citation type="journal article" date="2014" name="Genome Biol. Evol.">
        <title>The genome of the myxosporean Thelohanellus kitauei shows adaptations to nutrient acquisition within its fish host.</title>
        <authorList>
            <person name="Yang Y."/>
            <person name="Xiong J."/>
            <person name="Zhou Z."/>
            <person name="Huo F."/>
            <person name="Miao W."/>
            <person name="Ran C."/>
            <person name="Liu Y."/>
            <person name="Zhang J."/>
            <person name="Feng J."/>
            <person name="Wang M."/>
            <person name="Wang M."/>
            <person name="Wang L."/>
            <person name="Yao B."/>
        </authorList>
    </citation>
    <scope>NUCLEOTIDE SEQUENCE [LARGE SCALE GENOMIC DNA]</scope>
    <source>
        <strain evidence="1">Wuqing</strain>
    </source>
</reference>
<name>A0A0C2MI12_THEKT</name>
<proteinExistence type="predicted"/>